<dbReference type="AlphaFoldDB" id="A0A8D8Q003"/>
<keyword evidence="3" id="KW-0812">Transmembrane</keyword>
<dbReference type="EMBL" id="HBUF01050195">
    <property type="protein sequence ID" value="CAG6621442.1"/>
    <property type="molecule type" value="Transcribed_RNA"/>
</dbReference>
<evidence type="ECO:0000313" key="8">
    <source>
        <dbReference type="EMBL" id="CAG6621442.1"/>
    </source>
</evidence>
<protein>
    <submittedName>
        <fullName evidence="8">Uncharacterized protein</fullName>
    </submittedName>
</protein>
<dbReference type="SUPFAM" id="SSF53850">
    <property type="entry name" value="Periplasmic binding protein-like II"/>
    <property type="match status" value="1"/>
</dbReference>
<evidence type="ECO:0000256" key="7">
    <source>
        <dbReference type="ARBA" id="ARBA00023180"/>
    </source>
</evidence>
<proteinExistence type="predicted"/>
<dbReference type="PANTHER" id="PTHR42643">
    <property type="entry name" value="IONOTROPIC RECEPTOR 20A-RELATED"/>
    <property type="match status" value="1"/>
</dbReference>
<keyword evidence="5" id="KW-0472">Membrane</keyword>
<organism evidence="8">
    <name type="scientific">Cacopsylla melanoneura</name>
    <dbReference type="NCBI Taxonomy" id="428564"/>
    <lineage>
        <taxon>Eukaryota</taxon>
        <taxon>Metazoa</taxon>
        <taxon>Ecdysozoa</taxon>
        <taxon>Arthropoda</taxon>
        <taxon>Hexapoda</taxon>
        <taxon>Insecta</taxon>
        <taxon>Pterygota</taxon>
        <taxon>Neoptera</taxon>
        <taxon>Paraneoptera</taxon>
        <taxon>Hemiptera</taxon>
        <taxon>Sternorrhyncha</taxon>
        <taxon>Psylloidea</taxon>
        <taxon>Psyllidae</taxon>
        <taxon>Psyllinae</taxon>
        <taxon>Cacopsylla</taxon>
    </lineage>
</organism>
<keyword evidence="7" id="KW-0325">Glycoprotein</keyword>
<evidence type="ECO:0000256" key="1">
    <source>
        <dbReference type="ARBA" id="ARBA00004651"/>
    </source>
</evidence>
<dbReference type="EMBL" id="HBUF01050197">
    <property type="protein sequence ID" value="CAG6621446.1"/>
    <property type="molecule type" value="Transcribed_RNA"/>
</dbReference>
<keyword evidence="2" id="KW-1003">Cell membrane</keyword>
<evidence type="ECO:0000256" key="4">
    <source>
        <dbReference type="ARBA" id="ARBA00022989"/>
    </source>
</evidence>
<evidence type="ECO:0000256" key="6">
    <source>
        <dbReference type="ARBA" id="ARBA00023170"/>
    </source>
</evidence>
<comment type="subcellular location">
    <subcellularLocation>
        <location evidence="1">Cell membrane</location>
        <topology evidence="1">Multi-pass membrane protein</topology>
    </subcellularLocation>
</comment>
<sequence>MNLSVDFITQNKPFHKNMRIYIILIKYWDQYLFFQEHWSRELLDMEVLVITVFPRQIKVYRLHSYSSEFKMVGVQRKTDYFPSFNTLPNPKIEDYKGRQIVVSTYRCHLFNTLRSMVNFSSAGSIPDLNAYVGIEERIFLEIVSRMNLTWKLRISTNRVVEGSNVVSNKSWKPVMMDLYNGDADMGFCALWNDQAKIHSFDMSAYWSAICLKFLFPRPKKILTNWRNLFEPFNWEIWTLLFSCILLQTAFLMWVSTQALKLKIISTRYYLRPVNSFLEVVDQSVT</sequence>
<evidence type="ECO:0000256" key="5">
    <source>
        <dbReference type="ARBA" id="ARBA00023136"/>
    </source>
</evidence>
<name>A0A8D8Q003_9HEMI</name>
<dbReference type="PANTHER" id="PTHR42643:SF24">
    <property type="entry name" value="IONOTROPIC RECEPTOR 60A"/>
    <property type="match status" value="1"/>
</dbReference>
<dbReference type="InterPro" id="IPR052192">
    <property type="entry name" value="Insect_Ionotropic_Sensory_Rcpt"/>
</dbReference>
<keyword evidence="4" id="KW-1133">Transmembrane helix</keyword>
<reference evidence="8" key="1">
    <citation type="submission" date="2021-05" db="EMBL/GenBank/DDBJ databases">
        <authorList>
            <person name="Alioto T."/>
            <person name="Alioto T."/>
            <person name="Gomez Garrido J."/>
        </authorList>
    </citation>
    <scope>NUCLEOTIDE SEQUENCE</scope>
</reference>
<dbReference type="EMBL" id="HBUF01426225">
    <property type="protein sequence ID" value="CAG6741434.1"/>
    <property type="molecule type" value="Transcribed_RNA"/>
</dbReference>
<accession>A0A8D8Q003</accession>
<evidence type="ECO:0000256" key="2">
    <source>
        <dbReference type="ARBA" id="ARBA00022475"/>
    </source>
</evidence>
<evidence type="ECO:0000256" key="3">
    <source>
        <dbReference type="ARBA" id="ARBA00022692"/>
    </source>
</evidence>
<keyword evidence="6" id="KW-0675">Receptor</keyword>
<dbReference type="GO" id="GO:0005886">
    <property type="term" value="C:plasma membrane"/>
    <property type="evidence" value="ECO:0007669"/>
    <property type="project" value="UniProtKB-SubCell"/>
</dbReference>
<dbReference type="Gene3D" id="3.40.190.10">
    <property type="entry name" value="Periplasmic binding protein-like II"/>
    <property type="match status" value="1"/>
</dbReference>